<dbReference type="PROSITE" id="PS51257">
    <property type="entry name" value="PROKAR_LIPOPROTEIN"/>
    <property type="match status" value="1"/>
</dbReference>
<evidence type="ECO:0000313" key="3">
    <source>
        <dbReference type="Proteomes" id="UP001320513"/>
    </source>
</evidence>
<organism evidence="2 3">
    <name type="scientific">Pseudomonas maioricensis</name>
    <dbReference type="NCBI Taxonomy" id="1766623"/>
    <lineage>
        <taxon>Bacteria</taxon>
        <taxon>Pseudomonadati</taxon>
        <taxon>Pseudomonadota</taxon>
        <taxon>Gammaproteobacteria</taxon>
        <taxon>Pseudomonadales</taxon>
        <taxon>Pseudomonadaceae</taxon>
        <taxon>Pseudomonas</taxon>
    </lineage>
</organism>
<feature type="repeat" description="TPR" evidence="1">
    <location>
        <begin position="146"/>
        <end position="179"/>
    </location>
</feature>
<reference evidence="2 3" key="1">
    <citation type="submission" date="2015-12" db="EMBL/GenBank/DDBJ databases">
        <title>Phylogenomics in the description of a new species in the Pseudomonas syringae group.</title>
        <authorList>
            <person name="Busquets A."/>
            <person name="Gomila M."/>
            <person name="Beiki F."/>
            <person name="Rahimian H."/>
            <person name="Mulet M."/>
            <person name="Sanchez D."/>
            <person name="Garcia-Valdes E."/>
            <person name="Lalucat J."/>
        </authorList>
    </citation>
    <scope>NUCLEOTIDE SEQUENCE [LARGE SCALE GENOMIC DNA]</scope>
    <source>
        <strain evidence="2 3">S25</strain>
    </source>
</reference>
<comment type="caution">
    <text evidence="2">The sequence shown here is derived from an EMBL/GenBank/DDBJ whole genome shotgun (WGS) entry which is preliminary data.</text>
</comment>
<dbReference type="PROSITE" id="PS50005">
    <property type="entry name" value="TPR"/>
    <property type="match status" value="1"/>
</dbReference>
<keyword evidence="1" id="KW-0802">TPR repeat</keyword>
<dbReference type="InterPro" id="IPR019734">
    <property type="entry name" value="TPR_rpt"/>
</dbReference>
<keyword evidence="3" id="KW-1185">Reference proteome</keyword>
<accession>A0ABS9ZMK9</accession>
<evidence type="ECO:0008006" key="4">
    <source>
        <dbReference type="Google" id="ProtNLM"/>
    </source>
</evidence>
<evidence type="ECO:0000313" key="2">
    <source>
        <dbReference type="EMBL" id="MCI8211809.1"/>
    </source>
</evidence>
<dbReference type="Pfam" id="PF13432">
    <property type="entry name" value="TPR_16"/>
    <property type="match status" value="1"/>
</dbReference>
<proteinExistence type="predicted"/>
<gene>
    <name evidence="2" type="ORF">AUC61_19945</name>
</gene>
<sequence length="282" mass="30553">MSRLRSQLMLIGLLAIGGCTHLPSLNTSSSAPSLGKEAKEALRLAHVLRDNGRLEASYEIYERMDQRQQLSGPYLLEYASVAATVRPPQEVLTLYRRAKQQLGNDLSPVQRLTVCSGSGRAYLALGMAKQAEQDFRCALDAAPNNAQAFNGLGVALNLQHQDAEARKQFEKALEIDPGYNAAVNNLALAWLAGGDTTRAIGLLNQSRNNGNVALQLNLALAYVLAGHDDTAQRVLQEKLQPERAGKILAEFQAARDRVSKGAPLASELLAASQHPFTLNDQD</sequence>
<dbReference type="InterPro" id="IPR011990">
    <property type="entry name" value="TPR-like_helical_dom_sf"/>
</dbReference>
<dbReference type="Proteomes" id="UP001320513">
    <property type="component" value="Unassembled WGS sequence"/>
</dbReference>
<name>A0ABS9ZMK9_9PSED</name>
<dbReference type="EMBL" id="LOHG01000014">
    <property type="protein sequence ID" value="MCI8211809.1"/>
    <property type="molecule type" value="Genomic_DNA"/>
</dbReference>
<protein>
    <recommendedName>
        <fullName evidence="4">Flp pilus assembly protein TadD, contains TPR repeats</fullName>
    </recommendedName>
</protein>
<dbReference type="SUPFAM" id="SSF48452">
    <property type="entry name" value="TPR-like"/>
    <property type="match status" value="1"/>
</dbReference>
<evidence type="ECO:0000256" key="1">
    <source>
        <dbReference type="PROSITE-ProRule" id="PRU00339"/>
    </source>
</evidence>
<dbReference type="SMART" id="SM00028">
    <property type="entry name" value="TPR"/>
    <property type="match status" value="2"/>
</dbReference>
<dbReference type="Gene3D" id="1.25.40.10">
    <property type="entry name" value="Tetratricopeptide repeat domain"/>
    <property type="match status" value="1"/>
</dbReference>
<dbReference type="RefSeq" id="WP_243247906.1">
    <property type="nucleotide sequence ID" value="NZ_LOHG01000014.1"/>
</dbReference>